<dbReference type="Gene3D" id="3.40.50.2300">
    <property type="match status" value="1"/>
</dbReference>
<dbReference type="InterPro" id="IPR001867">
    <property type="entry name" value="OmpR/PhoB-type_DNA-bd"/>
</dbReference>
<evidence type="ECO:0000313" key="11">
    <source>
        <dbReference type="Proteomes" id="UP000661649"/>
    </source>
</evidence>
<feature type="modified residue" description="4-aspartylphosphate" evidence="6">
    <location>
        <position position="53"/>
    </location>
</feature>
<dbReference type="PANTHER" id="PTHR48111">
    <property type="entry name" value="REGULATOR OF RPOS"/>
    <property type="match status" value="1"/>
</dbReference>
<dbReference type="Proteomes" id="UP000661649">
    <property type="component" value="Unassembled WGS sequence"/>
</dbReference>
<proteinExistence type="predicted"/>
<protein>
    <recommendedName>
        <fullName evidence="1">Stage 0 sporulation protein A homolog</fullName>
    </recommendedName>
</protein>
<dbReference type="Pfam" id="PF00486">
    <property type="entry name" value="Trans_reg_C"/>
    <property type="match status" value="1"/>
</dbReference>
<evidence type="ECO:0000256" key="4">
    <source>
        <dbReference type="ARBA" id="ARBA00023163"/>
    </source>
</evidence>
<dbReference type="CDD" id="cd17574">
    <property type="entry name" value="REC_OmpR"/>
    <property type="match status" value="1"/>
</dbReference>
<dbReference type="PROSITE" id="PS51755">
    <property type="entry name" value="OMPR_PHOB"/>
    <property type="match status" value="1"/>
</dbReference>
<comment type="function">
    <text evidence="5">May play the central regulatory role in sporulation. It may be an element of the effector pathway responsible for the activation of sporulation genes in response to nutritional stress. Spo0A may act in concert with spo0H (a sigma factor) to control the expression of some genes that are critical to the sporulation process.</text>
</comment>
<dbReference type="PANTHER" id="PTHR48111:SF2">
    <property type="entry name" value="RESPONSE REGULATOR SAER"/>
    <property type="match status" value="1"/>
</dbReference>
<feature type="domain" description="OmpR/PhoB-type" evidence="9">
    <location>
        <begin position="133"/>
        <end position="232"/>
    </location>
</feature>
<dbReference type="InterPro" id="IPR036388">
    <property type="entry name" value="WH-like_DNA-bd_sf"/>
</dbReference>
<evidence type="ECO:0000259" key="9">
    <source>
        <dbReference type="PROSITE" id="PS51755"/>
    </source>
</evidence>
<dbReference type="Gene3D" id="6.10.250.690">
    <property type="match status" value="1"/>
</dbReference>
<dbReference type="Pfam" id="PF00072">
    <property type="entry name" value="Response_reg"/>
    <property type="match status" value="1"/>
</dbReference>
<keyword evidence="11" id="KW-1185">Reference proteome</keyword>
<dbReference type="InterPro" id="IPR001789">
    <property type="entry name" value="Sig_transdc_resp-reg_receiver"/>
</dbReference>
<dbReference type="SUPFAM" id="SSF52172">
    <property type="entry name" value="CheY-like"/>
    <property type="match status" value="1"/>
</dbReference>
<dbReference type="PROSITE" id="PS50110">
    <property type="entry name" value="RESPONSE_REGULATORY"/>
    <property type="match status" value="1"/>
</dbReference>
<feature type="DNA-binding region" description="OmpR/PhoB-type" evidence="7">
    <location>
        <begin position="133"/>
        <end position="232"/>
    </location>
</feature>
<keyword evidence="4" id="KW-0804">Transcription</keyword>
<organism evidence="10 11">
    <name type="scientific">Blautia stercoris</name>
    <dbReference type="NCBI Taxonomy" id="871664"/>
    <lineage>
        <taxon>Bacteria</taxon>
        <taxon>Bacillati</taxon>
        <taxon>Bacillota</taxon>
        <taxon>Clostridia</taxon>
        <taxon>Lachnospirales</taxon>
        <taxon>Lachnospiraceae</taxon>
        <taxon>Blautia</taxon>
    </lineage>
</organism>
<dbReference type="InterPro" id="IPR016032">
    <property type="entry name" value="Sig_transdc_resp-reg_C-effctor"/>
</dbReference>
<name>A0ABR7P7T9_9FIRM</name>
<dbReference type="RefSeq" id="WP_118701463.1">
    <property type="nucleotide sequence ID" value="NZ_JACRTP010000001.1"/>
</dbReference>
<evidence type="ECO:0000256" key="5">
    <source>
        <dbReference type="ARBA" id="ARBA00024867"/>
    </source>
</evidence>
<evidence type="ECO:0000256" key="6">
    <source>
        <dbReference type="PROSITE-ProRule" id="PRU00169"/>
    </source>
</evidence>
<keyword evidence="2" id="KW-0805">Transcription regulation</keyword>
<reference evidence="10 11" key="1">
    <citation type="submission" date="2020-08" db="EMBL/GenBank/DDBJ databases">
        <title>Genome public.</title>
        <authorList>
            <person name="Liu C."/>
            <person name="Sun Q."/>
        </authorList>
    </citation>
    <scope>NUCLEOTIDE SEQUENCE [LARGE SCALE GENOMIC DNA]</scope>
    <source>
        <strain evidence="10 11">3_YM_SP_D4_24.mj</strain>
    </source>
</reference>
<evidence type="ECO:0000259" key="8">
    <source>
        <dbReference type="PROSITE" id="PS50110"/>
    </source>
</evidence>
<gene>
    <name evidence="10" type="ORF">H8712_02315</name>
</gene>
<evidence type="ECO:0000256" key="3">
    <source>
        <dbReference type="ARBA" id="ARBA00023125"/>
    </source>
</evidence>
<dbReference type="EMBL" id="JACRTP010000001">
    <property type="protein sequence ID" value="MBC8627472.1"/>
    <property type="molecule type" value="Genomic_DNA"/>
</dbReference>
<comment type="caution">
    <text evidence="10">The sequence shown here is derived from an EMBL/GenBank/DDBJ whole genome shotgun (WGS) entry which is preliminary data.</text>
</comment>
<evidence type="ECO:0000256" key="7">
    <source>
        <dbReference type="PROSITE-ProRule" id="PRU01091"/>
    </source>
</evidence>
<dbReference type="SMART" id="SM00448">
    <property type="entry name" value="REC"/>
    <property type="match status" value="1"/>
</dbReference>
<dbReference type="SUPFAM" id="SSF46894">
    <property type="entry name" value="C-terminal effector domain of the bipartite response regulators"/>
    <property type="match status" value="1"/>
</dbReference>
<dbReference type="InterPro" id="IPR011006">
    <property type="entry name" value="CheY-like_superfamily"/>
</dbReference>
<dbReference type="InterPro" id="IPR039420">
    <property type="entry name" value="WalR-like"/>
</dbReference>
<keyword evidence="6" id="KW-0597">Phosphoprotein</keyword>
<evidence type="ECO:0000256" key="1">
    <source>
        <dbReference type="ARBA" id="ARBA00018672"/>
    </source>
</evidence>
<sequence length="233" mass="27134">MKYNILITEDEREIAELIKLYLENENYRVFCAEDGKEALEFLEQESIDMAILDIMMPGMDGYELTKRIRKRSNMPILILSAKTQSCDKIRGLNLGADDYMTKPFDPLEVVARVNSALRRFYRLNGETESKNENHILKVGDLVLDTQTLALKKRDEEVFLTPMEYKILALFMKNPGMIFTKVQIYENTCGEYVESDDNTIMVHISNLREKIEENPKNPQYIKTIRGVGYKIENR</sequence>
<evidence type="ECO:0000313" key="10">
    <source>
        <dbReference type="EMBL" id="MBC8627472.1"/>
    </source>
</evidence>
<accession>A0ABR7P7T9</accession>
<dbReference type="CDD" id="cd00383">
    <property type="entry name" value="trans_reg_C"/>
    <property type="match status" value="1"/>
</dbReference>
<evidence type="ECO:0000256" key="2">
    <source>
        <dbReference type="ARBA" id="ARBA00023015"/>
    </source>
</evidence>
<feature type="domain" description="Response regulatory" evidence="8">
    <location>
        <begin position="4"/>
        <end position="117"/>
    </location>
</feature>
<keyword evidence="3 7" id="KW-0238">DNA-binding</keyword>
<dbReference type="Gene3D" id="1.10.10.10">
    <property type="entry name" value="Winged helix-like DNA-binding domain superfamily/Winged helix DNA-binding domain"/>
    <property type="match status" value="1"/>
</dbReference>
<dbReference type="SMART" id="SM00862">
    <property type="entry name" value="Trans_reg_C"/>
    <property type="match status" value="1"/>
</dbReference>